<sequence>MPSQSMQFDGGDNAKLIALKVKIQQVATYSHAKKPTESGSEADLNKTIFNGEKNKLALQEQAVIAKVLPAKQSVERVDKIDHQPVHPVVDAVAPTDVSIEPPEQKKIDEDTVTEVEATAIQLAAQHSANNAPINVTQLPLFKMPRPALKYPLRAKRRGQQGVTIVSIELDEYGAIVAVALVKSSGFSVLDKAALNNVKQWQFHAVERYGHAVKAKFTVPVEFSLTS</sequence>
<comment type="similarity">
    <text evidence="2">Belongs to the TonB family.</text>
</comment>
<reference evidence="11 12" key="1">
    <citation type="submission" date="2015-03" db="EMBL/GenBank/DDBJ databases">
        <title>Genome sequence of Pseudoalteromonas aurantia.</title>
        <authorList>
            <person name="Xie B.-B."/>
            <person name="Rong J.-C."/>
            <person name="Qin Q.-L."/>
            <person name="Zhang Y.-Z."/>
        </authorList>
    </citation>
    <scope>NUCLEOTIDE SEQUENCE [LARGE SCALE GENOMIC DNA]</scope>
    <source>
        <strain evidence="11 12">208</strain>
    </source>
</reference>
<comment type="caution">
    <text evidence="11">The sequence shown here is derived from an EMBL/GenBank/DDBJ whole genome shotgun (WGS) entry which is preliminary data.</text>
</comment>
<evidence type="ECO:0000256" key="4">
    <source>
        <dbReference type="ARBA" id="ARBA00022475"/>
    </source>
</evidence>
<name>A0ABR9EI25_9GAMM</name>
<dbReference type="PROSITE" id="PS52015">
    <property type="entry name" value="TONB_CTD"/>
    <property type="match status" value="1"/>
</dbReference>
<dbReference type="EMBL" id="AQGV01000015">
    <property type="protein sequence ID" value="MBE0370584.1"/>
    <property type="molecule type" value="Genomic_DNA"/>
</dbReference>
<keyword evidence="12" id="KW-1185">Reference proteome</keyword>
<evidence type="ECO:0000259" key="10">
    <source>
        <dbReference type="PROSITE" id="PS52015"/>
    </source>
</evidence>
<dbReference type="Proteomes" id="UP000615755">
    <property type="component" value="Unassembled WGS sequence"/>
</dbReference>
<evidence type="ECO:0000256" key="8">
    <source>
        <dbReference type="ARBA" id="ARBA00022989"/>
    </source>
</evidence>
<keyword evidence="6" id="KW-0812">Transmembrane</keyword>
<dbReference type="InterPro" id="IPR037682">
    <property type="entry name" value="TonB_C"/>
</dbReference>
<evidence type="ECO:0000256" key="5">
    <source>
        <dbReference type="ARBA" id="ARBA00022519"/>
    </source>
</evidence>
<feature type="domain" description="TonB C-terminal" evidence="10">
    <location>
        <begin position="135"/>
        <end position="226"/>
    </location>
</feature>
<keyword evidence="9" id="KW-0472">Membrane</keyword>
<protein>
    <submittedName>
        <fullName evidence="11">Periplasmic protein TonB</fullName>
    </submittedName>
</protein>
<dbReference type="PANTHER" id="PTHR33446">
    <property type="entry name" value="PROTEIN TONB-RELATED"/>
    <property type="match status" value="1"/>
</dbReference>
<dbReference type="InterPro" id="IPR051045">
    <property type="entry name" value="TonB-dependent_transducer"/>
</dbReference>
<keyword evidence="4" id="KW-1003">Cell membrane</keyword>
<evidence type="ECO:0000313" key="12">
    <source>
        <dbReference type="Proteomes" id="UP000615755"/>
    </source>
</evidence>
<evidence type="ECO:0000256" key="3">
    <source>
        <dbReference type="ARBA" id="ARBA00022448"/>
    </source>
</evidence>
<evidence type="ECO:0000256" key="9">
    <source>
        <dbReference type="ARBA" id="ARBA00023136"/>
    </source>
</evidence>
<dbReference type="SUPFAM" id="SSF74653">
    <property type="entry name" value="TolA/TonB C-terminal domain"/>
    <property type="match status" value="1"/>
</dbReference>
<organism evidence="11 12">
    <name type="scientific">Pseudoalteromonas aurantia 208</name>
    <dbReference type="NCBI Taxonomy" id="1314867"/>
    <lineage>
        <taxon>Bacteria</taxon>
        <taxon>Pseudomonadati</taxon>
        <taxon>Pseudomonadota</taxon>
        <taxon>Gammaproteobacteria</taxon>
        <taxon>Alteromonadales</taxon>
        <taxon>Pseudoalteromonadaceae</taxon>
        <taxon>Pseudoalteromonas</taxon>
    </lineage>
</organism>
<comment type="subcellular location">
    <subcellularLocation>
        <location evidence="1">Cell inner membrane</location>
        <topology evidence="1">Single-pass membrane protein</topology>
        <orientation evidence="1">Periplasmic side</orientation>
    </subcellularLocation>
</comment>
<evidence type="ECO:0000256" key="6">
    <source>
        <dbReference type="ARBA" id="ARBA00022692"/>
    </source>
</evidence>
<keyword evidence="5" id="KW-0997">Cell inner membrane</keyword>
<dbReference type="NCBIfam" id="TIGR01352">
    <property type="entry name" value="tonB_Cterm"/>
    <property type="match status" value="1"/>
</dbReference>
<evidence type="ECO:0000313" key="11">
    <source>
        <dbReference type="EMBL" id="MBE0370584.1"/>
    </source>
</evidence>
<proteinExistence type="inferred from homology"/>
<evidence type="ECO:0000256" key="7">
    <source>
        <dbReference type="ARBA" id="ARBA00022927"/>
    </source>
</evidence>
<keyword evidence="3" id="KW-0813">Transport</keyword>
<evidence type="ECO:0000256" key="1">
    <source>
        <dbReference type="ARBA" id="ARBA00004383"/>
    </source>
</evidence>
<dbReference type="Pfam" id="PF03544">
    <property type="entry name" value="TonB_C"/>
    <property type="match status" value="1"/>
</dbReference>
<accession>A0ABR9EI25</accession>
<keyword evidence="8" id="KW-1133">Transmembrane helix</keyword>
<dbReference type="Gene3D" id="3.30.1150.10">
    <property type="match status" value="1"/>
</dbReference>
<dbReference type="InterPro" id="IPR006260">
    <property type="entry name" value="TonB/TolA_C"/>
</dbReference>
<keyword evidence="7" id="KW-0653">Protein transport</keyword>
<gene>
    <name evidence="11" type="primary">tonB</name>
    <name evidence="11" type="ORF">PAUR_b0648</name>
</gene>
<evidence type="ECO:0000256" key="2">
    <source>
        <dbReference type="ARBA" id="ARBA00006555"/>
    </source>
</evidence>